<dbReference type="PRINTS" id="PR00783">
    <property type="entry name" value="MINTRINSICP"/>
</dbReference>
<keyword evidence="7 10" id="KW-0472">Membrane</keyword>
<evidence type="ECO:0000313" key="11">
    <source>
        <dbReference type="EMBL" id="KFF31131.1"/>
    </source>
</evidence>
<organism evidence="11 12">
    <name type="scientific">Bifidobacterium bombi DSM 19703</name>
    <dbReference type="NCBI Taxonomy" id="1341695"/>
    <lineage>
        <taxon>Bacteria</taxon>
        <taxon>Bacillati</taxon>
        <taxon>Actinomycetota</taxon>
        <taxon>Actinomycetes</taxon>
        <taxon>Bifidobacteriales</taxon>
        <taxon>Bifidobacteriaceae</taxon>
        <taxon>Bifidobacterium</taxon>
    </lineage>
</organism>
<dbReference type="InterPro" id="IPR022357">
    <property type="entry name" value="MIP_CS"/>
</dbReference>
<dbReference type="Pfam" id="PF00230">
    <property type="entry name" value="MIP"/>
    <property type="match status" value="1"/>
</dbReference>
<evidence type="ECO:0000256" key="4">
    <source>
        <dbReference type="ARBA" id="ARBA00022475"/>
    </source>
</evidence>
<evidence type="ECO:0000313" key="12">
    <source>
        <dbReference type="Proteomes" id="UP000028730"/>
    </source>
</evidence>
<evidence type="ECO:0000256" key="1">
    <source>
        <dbReference type="ARBA" id="ARBA00004651"/>
    </source>
</evidence>
<dbReference type="SUPFAM" id="SSF81338">
    <property type="entry name" value="Aquaporin-like"/>
    <property type="match status" value="1"/>
</dbReference>
<feature type="transmembrane region" description="Helical" evidence="10">
    <location>
        <begin position="102"/>
        <end position="120"/>
    </location>
</feature>
<feature type="transmembrane region" description="Helical" evidence="10">
    <location>
        <begin position="188"/>
        <end position="208"/>
    </location>
</feature>
<name>A0A080N2N6_9BIFI</name>
<dbReference type="EMBL" id="ATLK01000001">
    <property type="protein sequence ID" value="KFF31131.1"/>
    <property type="molecule type" value="Genomic_DNA"/>
</dbReference>
<keyword evidence="5 8" id="KW-0812">Transmembrane</keyword>
<dbReference type="PANTHER" id="PTHR19139">
    <property type="entry name" value="AQUAPORIN TRANSPORTER"/>
    <property type="match status" value="1"/>
</dbReference>
<evidence type="ECO:0000256" key="3">
    <source>
        <dbReference type="ARBA" id="ARBA00022448"/>
    </source>
</evidence>
<reference evidence="11 12" key="1">
    <citation type="journal article" date="2014" name="Appl. Environ. Microbiol.">
        <title>Genomic encyclopedia of type strains of the genus Bifidobacterium.</title>
        <authorList>
            <person name="Milani C."/>
            <person name="Lugli G.A."/>
            <person name="Duranti S."/>
            <person name="Turroni F."/>
            <person name="Bottacini F."/>
            <person name="Mangifesta M."/>
            <person name="Sanchez B."/>
            <person name="Viappiani A."/>
            <person name="Mancabelli L."/>
            <person name="Taminiau B."/>
            <person name="Delcenserie V."/>
            <person name="Barrangou R."/>
            <person name="Margolles A."/>
            <person name="van Sinderen D."/>
            <person name="Ventura M."/>
        </authorList>
    </citation>
    <scope>NUCLEOTIDE SEQUENCE [LARGE SCALE GENOMIC DNA]</scope>
    <source>
        <strain evidence="11 12">DSM 19703</strain>
    </source>
</reference>
<evidence type="ECO:0000256" key="9">
    <source>
        <dbReference type="SAM" id="MobiDB-lite"/>
    </source>
</evidence>
<dbReference type="Gene3D" id="1.20.1080.10">
    <property type="entry name" value="Glycerol uptake facilitator protein"/>
    <property type="match status" value="1"/>
</dbReference>
<keyword evidence="3 8" id="KW-0813">Transport</keyword>
<keyword evidence="6 10" id="KW-1133">Transmembrane helix</keyword>
<dbReference type="AlphaFoldDB" id="A0A080N2N6"/>
<feature type="transmembrane region" description="Helical" evidence="10">
    <location>
        <begin position="239"/>
        <end position="259"/>
    </location>
</feature>
<evidence type="ECO:0000256" key="2">
    <source>
        <dbReference type="ARBA" id="ARBA00006175"/>
    </source>
</evidence>
<feature type="region of interest" description="Disordered" evidence="9">
    <location>
        <begin position="306"/>
        <end position="334"/>
    </location>
</feature>
<feature type="transmembrane region" description="Helical" evidence="10">
    <location>
        <begin position="20"/>
        <end position="41"/>
    </location>
</feature>
<evidence type="ECO:0000256" key="10">
    <source>
        <dbReference type="SAM" id="Phobius"/>
    </source>
</evidence>
<dbReference type="eggNOG" id="COG0580">
    <property type="taxonomic scope" value="Bacteria"/>
</dbReference>
<keyword evidence="4" id="KW-1003">Cell membrane</keyword>
<dbReference type="InterPro" id="IPR034294">
    <property type="entry name" value="Aquaporin_transptr"/>
</dbReference>
<dbReference type="STRING" id="1341695.BBOMB_0463"/>
<feature type="transmembrane region" description="Helical" evidence="10">
    <location>
        <begin position="47"/>
        <end position="71"/>
    </location>
</feature>
<keyword evidence="12" id="KW-1185">Reference proteome</keyword>
<dbReference type="GO" id="GO:0015250">
    <property type="term" value="F:water channel activity"/>
    <property type="evidence" value="ECO:0007669"/>
    <property type="project" value="TreeGrafter"/>
</dbReference>
<gene>
    <name evidence="11" type="ORF">BBOMB_0463</name>
</gene>
<dbReference type="InterPro" id="IPR023271">
    <property type="entry name" value="Aquaporin-like"/>
</dbReference>
<evidence type="ECO:0000256" key="6">
    <source>
        <dbReference type="ARBA" id="ARBA00022989"/>
    </source>
</evidence>
<protein>
    <submittedName>
        <fullName evidence="11">Major intrinsic protein channel protein (MIP)</fullName>
    </submittedName>
</protein>
<dbReference type="PANTHER" id="PTHR19139:SF199">
    <property type="entry name" value="MIP17260P"/>
    <property type="match status" value="1"/>
</dbReference>
<dbReference type="PROSITE" id="PS00221">
    <property type="entry name" value="MIP"/>
    <property type="match status" value="1"/>
</dbReference>
<proteinExistence type="inferred from homology"/>
<dbReference type="InterPro" id="IPR000425">
    <property type="entry name" value="MIP"/>
</dbReference>
<sequence length="334" mass="34885">MNIINTDSDEATTRSYVVHLIAAFGAELVGTFLICAASYIVSSLSSALYGTSMLLILLSTAVAYAAMTLLFGRISGGQFNPAITIAAALTGKTSIIEGICDIIAQIIGAIASGALVTMIIPRSSKATAMIWFSGTVNGFDKASISSTQISHVGISFNIWFAFAVEVLATLVIVAMAMRTMNEPDITPVAHAAGMGFAYAVGVAMTYPITASALNPARATGIAIFLHKENMAADPLKQVWLFWVASILAAAVVSIVIIVFQMLQPHASQDNIQNANDDFQSSETSDVLEAFPQAGMLRTAHLVNAPGENEDGTGIGKGADVNGNSSIDQDKGSTI</sequence>
<comment type="subcellular location">
    <subcellularLocation>
        <location evidence="1">Cell membrane</location>
        <topology evidence="1">Multi-pass membrane protein</topology>
    </subcellularLocation>
</comment>
<comment type="similarity">
    <text evidence="2 8">Belongs to the MIP/aquaporin (TC 1.A.8) family.</text>
</comment>
<evidence type="ECO:0000256" key="7">
    <source>
        <dbReference type="ARBA" id="ARBA00023136"/>
    </source>
</evidence>
<dbReference type="GO" id="GO:0005886">
    <property type="term" value="C:plasma membrane"/>
    <property type="evidence" value="ECO:0007669"/>
    <property type="project" value="UniProtKB-SubCell"/>
</dbReference>
<accession>A0A080N2N6</accession>
<feature type="transmembrane region" description="Helical" evidence="10">
    <location>
        <begin position="156"/>
        <end position="176"/>
    </location>
</feature>
<evidence type="ECO:0000256" key="8">
    <source>
        <dbReference type="RuleBase" id="RU000477"/>
    </source>
</evidence>
<dbReference type="Proteomes" id="UP000028730">
    <property type="component" value="Unassembled WGS sequence"/>
</dbReference>
<evidence type="ECO:0000256" key="5">
    <source>
        <dbReference type="ARBA" id="ARBA00022692"/>
    </source>
</evidence>
<comment type="caution">
    <text evidence="11">The sequence shown here is derived from an EMBL/GenBank/DDBJ whole genome shotgun (WGS) entry which is preliminary data.</text>
</comment>